<feature type="compositionally biased region" description="Polar residues" evidence="1">
    <location>
        <begin position="1"/>
        <end position="14"/>
    </location>
</feature>
<reference evidence="2 3" key="1">
    <citation type="submission" date="2024-06" db="EMBL/GenBank/DDBJ databases">
        <title>Complete genome of Phlyctema vagabunda strain 19-DSS-EL-015.</title>
        <authorList>
            <person name="Fiorenzani C."/>
        </authorList>
    </citation>
    <scope>NUCLEOTIDE SEQUENCE [LARGE SCALE GENOMIC DNA]</scope>
    <source>
        <strain evidence="2 3">19-DSS-EL-015</strain>
    </source>
</reference>
<dbReference type="Proteomes" id="UP001629113">
    <property type="component" value="Unassembled WGS sequence"/>
</dbReference>
<comment type="caution">
    <text evidence="2">The sequence shown here is derived from an EMBL/GenBank/DDBJ whole genome shotgun (WGS) entry which is preliminary data.</text>
</comment>
<sequence length="327" mass="34662">MSTAGPQTSTPQRRSQNDLEVDPANFLSAQERNSAAVLANSHLNSANASLSPFQTLRNPNSMATFHSTTIAPSPPSKTSTEPSATLPSLDTSERYLSLDMHNQQPSPLSAGLRIQTDIIPGYTITAASNQNTALSPTDARRIPTRPIAVARTPSVKKVFASSISSNSNLGSAPNSALSSPMLNAMADVTPLPSPLLSSDSPGPWNRLNSRPCSRDIMISADAALVTANGESISSAMASQSKRRAYHGLTNSETGLNNALLNKEKNAEGHNRNRSVSEYVPGAVQIPKLRHTTVSGSHAPIDTTPDSTTAIDTPMRREPHLAGRRGKQ</sequence>
<feature type="region of interest" description="Disordered" evidence="1">
    <location>
        <begin position="289"/>
        <end position="327"/>
    </location>
</feature>
<feature type="region of interest" description="Disordered" evidence="1">
    <location>
        <begin position="68"/>
        <end position="87"/>
    </location>
</feature>
<evidence type="ECO:0000313" key="3">
    <source>
        <dbReference type="Proteomes" id="UP001629113"/>
    </source>
</evidence>
<name>A0ABR4P760_9HELO</name>
<feature type="region of interest" description="Disordered" evidence="1">
    <location>
        <begin position="1"/>
        <end position="25"/>
    </location>
</feature>
<keyword evidence="3" id="KW-1185">Reference proteome</keyword>
<organism evidence="2 3">
    <name type="scientific">Phlyctema vagabunda</name>
    <dbReference type="NCBI Taxonomy" id="108571"/>
    <lineage>
        <taxon>Eukaryota</taxon>
        <taxon>Fungi</taxon>
        <taxon>Dikarya</taxon>
        <taxon>Ascomycota</taxon>
        <taxon>Pezizomycotina</taxon>
        <taxon>Leotiomycetes</taxon>
        <taxon>Helotiales</taxon>
        <taxon>Dermateaceae</taxon>
        <taxon>Phlyctema</taxon>
    </lineage>
</organism>
<dbReference type="EMBL" id="JBFCZG010000008">
    <property type="protein sequence ID" value="KAL3419097.1"/>
    <property type="molecule type" value="Genomic_DNA"/>
</dbReference>
<feature type="compositionally biased region" description="Low complexity" evidence="1">
    <location>
        <begin position="76"/>
        <end position="85"/>
    </location>
</feature>
<gene>
    <name evidence="2" type="ORF">PVAG01_09319</name>
</gene>
<evidence type="ECO:0000313" key="2">
    <source>
        <dbReference type="EMBL" id="KAL3419097.1"/>
    </source>
</evidence>
<proteinExistence type="predicted"/>
<protein>
    <submittedName>
        <fullName evidence="2">Uncharacterized protein</fullName>
    </submittedName>
</protein>
<accession>A0ABR4P760</accession>
<evidence type="ECO:0000256" key="1">
    <source>
        <dbReference type="SAM" id="MobiDB-lite"/>
    </source>
</evidence>